<dbReference type="AlphaFoldDB" id="A0A0P6VUZ9"/>
<name>A0A0P6VUZ9_9XANT</name>
<evidence type="ECO:0000256" key="1">
    <source>
        <dbReference type="SAM" id="MobiDB-lite"/>
    </source>
</evidence>
<sequence>MIRRISPGTLRPSVSIEHGGSHHHADASGTSTGSPTDIVARAPRLRPAPPRRRRRGIRSLDGQEDEFDATEQEEIEAKRECALRGRLSVAVAPPQSREHSQGDQHGGDRSNAQTDDPQAGPWHGAAPSQLSDSMRTCIDAILDRYVSRRDADPTAKRHALAAALVELRAIGVSHPTLAPLTATVWRLMREHLRSYNKGSAAENLQALRTRLLELMPSDLEPVPALRNFHLLLPLILLNAEKPRRQVDRTQAITRLNTLLIEQPQQAAQEVRP</sequence>
<evidence type="ECO:0000313" key="2">
    <source>
        <dbReference type="EMBL" id="KPL49733.1"/>
    </source>
</evidence>
<reference evidence="2 3" key="1">
    <citation type="submission" date="2014-02" db="EMBL/GenBank/DDBJ databases">
        <title>Genome sequence of Xanthomonas axonopodis DSM 3585 (T).</title>
        <authorList>
            <person name="Midha S."/>
            <person name="Patil P.B."/>
        </authorList>
    </citation>
    <scope>NUCLEOTIDE SEQUENCE [LARGE SCALE GENOMIC DNA]</scope>
    <source>
        <strain evidence="2 3">DSM 3585</strain>
    </source>
</reference>
<dbReference type="EMBL" id="JFAQ01000053">
    <property type="protein sequence ID" value="KPL49733.1"/>
    <property type="molecule type" value="Genomic_DNA"/>
</dbReference>
<feature type="region of interest" description="Disordered" evidence="1">
    <location>
        <begin position="1"/>
        <end position="73"/>
    </location>
</feature>
<dbReference type="OrthoDB" id="5996476at2"/>
<dbReference type="RefSeq" id="WP_054318823.1">
    <property type="nucleotide sequence ID" value="NZ_JFAQ01000053.1"/>
</dbReference>
<comment type="caution">
    <text evidence="2">The sequence shown here is derived from an EMBL/GenBank/DDBJ whole genome shotgun (WGS) entry which is preliminary data.</text>
</comment>
<dbReference type="PATRIC" id="fig|53413.25.peg.3568"/>
<proteinExistence type="predicted"/>
<accession>A0A0P6VUZ9</accession>
<evidence type="ECO:0000313" key="3">
    <source>
        <dbReference type="Proteomes" id="UP000054035"/>
    </source>
</evidence>
<dbReference type="Proteomes" id="UP000054035">
    <property type="component" value="Unassembled WGS sequence"/>
</dbReference>
<gene>
    <name evidence="2" type="ORF">XAXN_05730</name>
</gene>
<feature type="compositionally biased region" description="Basic and acidic residues" evidence="1">
    <location>
        <begin position="96"/>
        <end position="108"/>
    </location>
</feature>
<feature type="compositionally biased region" description="Acidic residues" evidence="1">
    <location>
        <begin position="62"/>
        <end position="73"/>
    </location>
</feature>
<protein>
    <submittedName>
        <fullName evidence="2">4-hydroxyphenylacetate catabolism regulator HpaA</fullName>
    </submittedName>
</protein>
<feature type="region of interest" description="Disordered" evidence="1">
    <location>
        <begin position="87"/>
        <end position="129"/>
    </location>
</feature>
<organism evidence="2 3">
    <name type="scientific">Xanthomonas axonopodis</name>
    <dbReference type="NCBI Taxonomy" id="53413"/>
    <lineage>
        <taxon>Bacteria</taxon>
        <taxon>Pseudomonadati</taxon>
        <taxon>Pseudomonadota</taxon>
        <taxon>Gammaproteobacteria</taxon>
        <taxon>Lysobacterales</taxon>
        <taxon>Lysobacteraceae</taxon>
        <taxon>Xanthomonas</taxon>
    </lineage>
</organism>